<evidence type="ECO:0000313" key="2">
    <source>
        <dbReference type="EMBL" id="KAH8039791.1"/>
    </source>
</evidence>
<name>A0A9J6F008_RHIMP</name>
<evidence type="ECO:0000313" key="3">
    <source>
        <dbReference type="Proteomes" id="UP000821866"/>
    </source>
</evidence>
<protein>
    <submittedName>
        <fullName evidence="2">Uncharacterized protein</fullName>
    </submittedName>
</protein>
<keyword evidence="1" id="KW-0472">Membrane</keyword>
<keyword evidence="3" id="KW-1185">Reference proteome</keyword>
<sequence length="193" mass="21908">MNASRYPYQFTQGLRTLLMRLEIKFSQYVPLRFSQTTQVPEELQSCVQLLARTYRYGTLSFARCAVSRDTSERTSYNNPERAEDNLEARWPQLRVKPRADYFEMRNTLLISPSLVSFLFAMLIGLDPLVVPVLGSDVVRALLNAVVSSHQSSNVGTIGEHGSAMHSASLSRRREEATCRLLEQYAKLTADRKA</sequence>
<dbReference type="EMBL" id="JABSTU010000001">
    <property type="protein sequence ID" value="KAH8039791.1"/>
    <property type="molecule type" value="Genomic_DNA"/>
</dbReference>
<proteinExistence type="predicted"/>
<keyword evidence="1" id="KW-0812">Transmembrane</keyword>
<comment type="caution">
    <text evidence="2">The sequence shown here is derived from an EMBL/GenBank/DDBJ whole genome shotgun (WGS) entry which is preliminary data.</text>
</comment>
<feature type="transmembrane region" description="Helical" evidence="1">
    <location>
        <begin position="106"/>
        <end position="125"/>
    </location>
</feature>
<keyword evidence="1" id="KW-1133">Transmembrane helix</keyword>
<reference evidence="2" key="1">
    <citation type="journal article" date="2020" name="Cell">
        <title>Large-Scale Comparative Analyses of Tick Genomes Elucidate Their Genetic Diversity and Vector Capacities.</title>
        <authorList>
            <consortium name="Tick Genome and Microbiome Consortium (TIGMIC)"/>
            <person name="Jia N."/>
            <person name="Wang J."/>
            <person name="Shi W."/>
            <person name="Du L."/>
            <person name="Sun Y."/>
            <person name="Zhan W."/>
            <person name="Jiang J.F."/>
            <person name="Wang Q."/>
            <person name="Zhang B."/>
            <person name="Ji P."/>
            <person name="Bell-Sakyi L."/>
            <person name="Cui X.M."/>
            <person name="Yuan T.T."/>
            <person name="Jiang B.G."/>
            <person name="Yang W.F."/>
            <person name="Lam T.T."/>
            <person name="Chang Q.C."/>
            <person name="Ding S.J."/>
            <person name="Wang X.J."/>
            <person name="Zhu J.G."/>
            <person name="Ruan X.D."/>
            <person name="Zhao L."/>
            <person name="Wei J.T."/>
            <person name="Ye R.Z."/>
            <person name="Que T.C."/>
            <person name="Du C.H."/>
            <person name="Zhou Y.H."/>
            <person name="Cheng J.X."/>
            <person name="Dai P.F."/>
            <person name="Guo W.B."/>
            <person name="Han X.H."/>
            <person name="Huang E.J."/>
            <person name="Li L.F."/>
            <person name="Wei W."/>
            <person name="Gao Y.C."/>
            <person name="Liu J.Z."/>
            <person name="Shao H.Z."/>
            <person name="Wang X."/>
            <person name="Wang C.C."/>
            <person name="Yang T.C."/>
            <person name="Huo Q.B."/>
            <person name="Li W."/>
            <person name="Chen H.Y."/>
            <person name="Chen S.E."/>
            <person name="Zhou L.G."/>
            <person name="Ni X.B."/>
            <person name="Tian J.H."/>
            <person name="Sheng Y."/>
            <person name="Liu T."/>
            <person name="Pan Y.S."/>
            <person name="Xia L.Y."/>
            <person name="Li J."/>
            <person name="Zhao F."/>
            <person name="Cao W.C."/>
        </authorList>
    </citation>
    <scope>NUCLEOTIDE SEQUENCE</scope>
    <source>
        <strain evidence="2">Rmic-2018</strain>
    </source>
</reference>
<gene>
    <name evidence="2" type="ORF">HPB51_008793</name>
</gene>
<organism evidence="2 3">
    <name type="scientific">Rhipicephalus microplus</name>
    <name type="common">Cattle tick</name>
    <name type="synonym">Boophilus microplus</name>
    <dbReference type="NCBI Taxonomy" id="6941"/>
    <lineage>
        <taxon>Eukaryota</taxon>
        <taxon>Metazoa</taxon>
        <taxon>Ecdysozoa</taxon>
        <taxon>Arthropoda</taxon>
        <taxon>Chelicerata</taxon>
        <taxon>Arachnida</taxon>
        <taxon>Acari</taxon>
        <taxon>Parasitiformes</taxon>
        <taxon>Ixodida</taxon>
        <taxon>Ixodoidea</taxon>
        <taxon>Ixodidae</taxon>
        <taxon>Rhipicephalinae</taxon>
        <taxon>Rhipicephalus</taxon>
        <taxon>Boophilus</taxon>
    </lineage>
</organism>
<dbReference type="AlphaFoldDB" id="A0A9J6F008"/>
<reference evidence="2" key="2">
    <citation type="submission" date="2021-09" db="EMBL/GenBank/DDBJ databases">
        <authorList>
            <person name="Jia N."/>
            <person name="Wang J."/>
            <person name="Shi W."/>
            <person name="Du L."/>
            <person name="Sun Y."/>
            <person name="Zhan W."/>
            <person name="Jiang J."/>
            <person name="Wang Q."/>
            <person name="Zhang B."/>
            <person name="Ji P."/>
            <person name="Sakyi L.B."/>
            <person name="Cui X."/>
            <person name="Yuan T."/>
            <person name="Jiang B."/>
            <person name="Yang W."/>
            <person name="Lam T.T.-Y."/>
            <person name="Chang Q."/>
            <person name="Ding S."/>
            <person name="Wang X."/>
            <person name="Zhu J."/>
            <person name="Ruan X."/>
            <person name="Zhao L."/>
            <person name="Wei J."/>
            <person name="Que T."/>
            <person name="Du C."/>
            <person name="Cheng J."/>
            <person name="Dai P."/>
            <person name="Han X."/>
            <person name="Huang E."/>
            <person name="Gao Y."/>
            <person name="Liu J."/>
            <person name="Shao H."/>
            <person name="Ye R."/>
            <person name="Li L."/>
            <person name="Wei W."/>
            <person name="Wang X."/>
            <person name="Wang C."/>
            <person name="Huo Q."/>
            <person name="Li W."/>
            <person name="Guo W."/>
            <person name="Chen H."/>
            <person name="Chen S."/>
            <person name="Zhou L."/>
            <person name="Zhou L."/>
            <person name="Ni X."/>
            <person name="Tian J."/>
            <person name="Zhou Y."/>
            <person name="Sheng Y."/>
            <person name="Liu T."/>
            <person name="Pan Y."/>
            <person name="Xia L."/>
            <person name="Li J."/>
            <person name="Zhao F."/>
            <person name="Cao W."/>
        </authorList>
    </citation>
    <scope>NUCLEOTIDE SEQUENCE</scope>
    <source>
        <strain evidence="2">Rmic-2018</strain>
        <tissue evidence="2">Larvae</tissue>
    </source>
</reference>
<evidence type="ECO:0000256" key="1">
    <source>
        <dbReference type="SAM" id="Phobius"/>
    </source>
</evidence>
<accession>A0A9J6F008</accession>
<dbReference type="Proteomes" id="UP000821866">
    <property type="component" value="Chromosome 1"/>
</dbReference>